<organism evidence="3 4">
    <name type="scientific">Cutibacterium avidum</name>
    <dbReference type="NCBI Taxonomy" id="33010"/>
    <lineage>
        <taxon>Bacteria</taxon>
        <taxon>Bacillati</taxon>
        <taxon>Actinomycetota</taxon>
        <taxon>Actinomycetes</taxon>
        <taxon>Propionibacteriales</taxon>
        <taxon>Propionibacteriaceae</taxon>
        <taxon>Cutibacterium</taxon>
    </lineage>
</organism>
<feature type="transmembrane region" description="Helical" evidence="1">
    <location>
        <begin position="40"/>
        <end position="69"/>
    </location>
</feature>
<dbReference type="Proteomes" id="UP001309299">
    <property type="component" value="Unassembled WGS sequence"/>
</dbReference>
<dbReference type="GeneID" id="29843293"/>
<dbReference type="EMBL" id="JBAKUA010000003">
    <property type="protein sequence ID" value="MEH1546105.1"/>
    <property type="molecule type" value="Genomic_DNA"/>
</dbReference>
<comment type="caution">
    <text evidence="3">The sequence shown here is derived from an EMBL/GenBank/DDBJ whole genome shotgun (WGS) entry which is preliminary data.</text>
</comment>
<keyword evidence="1" id="KW-0472">Membrane</keyword>
<dbReference type="RefSeq" id="WP_016666852.1">
    <property type="nucleotide sequence ID" value="NZ_AP024309.1"/>
</dbReference>
<feature type="transmembrane region" description="Helical" evidence="1">
    <location>
        <begin position="196"/>
        <end position="217"/>
    </location>
</feature>
<dbReference type="Proteomes" id="UP000259211">
    <property type="component" value="Unassembled WGS sequence"/>
</dbReference>
<accession>A0A3E2D9R0</accession>
<sequence length="256" mass="26461">MMIVAAAALMGVAVWMVVPPPMRRQEGRRPPAWSVVPAGIVAVGLVCGISGVVWAVMATAVGGTVFIVVRRQRRRTQTLRGGQEVARATRALAGRVSVGEIPAMALDHVADDVEVLARAKRAQAVGGSVPDALIATARQPGMAGLVPLAHAWQLAATTGAPLAPAAKSVAEGTARRARLEATLDSELAAARASGRIMGLLPFVGLLMGHLVGARPTVFLTTTWLGRACLVGATLLACVGVLWSESLADRVAREALP</sequence>
<reference evidence="2" key="2">
    <citation type="submission" date="2024-02" db="EMBL/GenBank/DDBJ databases">
        <title>Bacterial skin colonization with Propionibacterium avidum as a risk factor for Periprosthetic Joint Infections - a single-center prospective study.</title>
        <authorList>
            <person name="Achermann Y."/>
        </authorList>
    </citation>
    <scope>NUCLEOTIDE SEQUENCE</scope>
    <source>
        <strain evidence="2">PAVI-2017310195</strain>
    </source>
</reference>
<gene>
    <name evidence="3" type="ORF">CHT91_11785</name>
    <name evidence="2" type="ORF">V7F78_03540</name>
</gene>
<keyword evidence="1" id="KW-1133">Transmembrane helix</keyword>
<keyword evidence="1" id="KW-0812">Transmembrane</keyword>
<evidence type="ECO:0000313" key="3">
    <source>
        <dbReference type="EMBL" id="RFT42136.1"/>
    </source>
</evidence>
<reference evidence="3 4" key="1">
    <citation type="submission" date="2017-07" db="EMBL/GenBank/DDBJ databases">
        <authorList>
            <person name="Sun Z.S."/>
            <person name="Albrecht U."/>
            <person name="Echele G."/>
            <person name="Lee C.C."/>
        </authorList>
    </citation>
    <scope>NUCLEOTIDE SEQUENCE [LARGE SCALE GENOMIC DNA]</scope>
    <source>
        <strain evidence="3 4">P16-029</strain>
    </source>
</reference>
<proteinExistence type="predicted"/>
<feature type="transmembrane region" description="Helical" evidence="1">
    <location>
        <begin position="223"/>
        <end position="242"/>
    </location>
</feature>
<protein>
    <submittedName>
        <fullName evidence="3">Pilus assembly protein TadB</fullName>
    </submittedName>
</protein>
<dbReference type="EMBL" id="NOWI01000012">
    <property type="protein sequence ID" value="RFT42136.1"/>
    <property type="molecule type" value="Genomic_DNA"/>
</dbReference>
<evidence type="ECO:0000256" key="1">
    <source>
        <dbReference type="SAM" id="Phobius"/>
    </source>
</evidence>
<dbReference type="AlphaFoldDB" id="A0A3E2D9R0"/>
<evidence type="ECO:0000313" key="4">
    <source>
        <dbReference type="Proteomes" id="UP000259211"/>
    </source>
</evidence>
<dbReference type="PANTHER" id="PTHR35007">
    <property type="entry name" value="INTEGRAL MEMBRANE PROTEIN-RELATED"/>
    <property type="match status" value="1"/>
</dbReference>
<dbReference type="PANTHER" id="PTHR35007:SF4">
    <property type="entry name" value="CONSERVED TRANSMEMBRANE PROTEIN-RELATED"/>
    <property type="match status" value="1"/>
</dbReference>
<name>A0A3E2D9R0_9ACTN</name>
<evidence type="ECO:0000313" key="2">
    <source>
        <dbReference type="EMBL" id="MEH1546105.1"/>
    </source>
</evidence>